<dbReference type="SUPFAM" id="SSF53448">
    <property type="entry name" value="Nucleotide-diphospho-sugar transferases"/>
    <property type="match status" value="1"/>
</dbReference>
<proteinExistence type="predicted"/>
<dbReference type="Gene3D" id="3.90.550.10">
    <property type="entry name" value="Spore Coat Polysaccharide Biosynthesis Protein SpsA, Chain A"/>
    <property type="match status" value="1"/>
</dbReference>
<dbReference type="InterPro" id="IPR029044">
    <property type="entry name" value="Nucleotide-diphossugar_trans"/>
</dbReference>
<organism evidence="1 2">
    <name type="scientific">Pseudoalteromonas phenolica</name>
    <dbReference type="NCBI Taxonomy" id="161398"/>
    <lineage>
        <taxon>Bacteria</taxon>
        <taxon>Pseudomonadati</taxon>
        <taxon>Pseudomonadota</taxon>
        <taxon>Gammaproteobacteria</taxon>
        <taxon>Alteromonadales</taxon>
        <taxon>Pseudoalteromonadaceae</taxon>
        <taxon>Pseudoalteromonas</taxon>
    </lineage>
</organism>
<dbReference type="Pfam" id="PF02348">
    <property type="entry name" value="CTP_transf_3"/>
    <property type="match status" value="1"/>
</dbReference>
<reference evidence="1 2" key="1">
    <citation type="submission" date="2018-01" db="EMBL/GenBank/DDBJ databases">
        <title>Co-occurrence of chitin degradation, pigmentation and bioactivity in marine Pseudoalteromonas.</title>
        <authorList>
            <person name="Paulsen S."/>
            <person name="Gram L."/>
            <person name="Machado H."/>
        </authorList>
    </citation>
    <scope>NUCLEOTIDE SEQUENCE [LARGE SCALE GENOMIC DNA]</scope>
    <source>
        <strain evidence="1 2">S3898</strain>
    </source>
</reference>
<name>A0A4Q7ILF3_9GAMM</name>
<gene>
    <name evidence="1" type="ORF">C1E23_13615</name>
</gene>
<evidence type="ECO:0000313" key="2">
    <source>
        <dbReference type="Proteomes" id="UP000291338"/>
    </source>
</evidence>
<dbReference type="Proteomes" id="UP000291338">
    <property type="component" value="Unassembled WGS sequence"/>
</dbReference>
<dbReference type="CDD" id="cd02518">
    <property type="entry name" value="GT2_SpsF"/>
    <property type="match status" value="1"/>
</dbReference>
<dbReference type="GO" id="GO:0005829">
    <property type="term" value="C:cytosol"/>
    <property type="evidence" value="ECO:0007669"/>
    <property type="project" value="TreeGrafter"/>
</dbReference>
<evidence type="ECO:0008006" key="3">
    <source>
        <dbReference type="Google" id="ProtNLM"/>
    </source>
</evidence>
<dbReference type="AlphaFoldDB" id="A0A4Q7ILF3"/>
<comment type="caution">
    <text evidence="1">The sequence shown here is derived from an EMBL/GenBank/DDBJ whole genome shotgun (WGS) entry which is preliminary data.</text>
</comment>
<dbReference type="PANTHER" id="PTHR42866">
    <property type="entry name" value="3-DEOXY-MANNO-OCTULOSONATE CYTIDYLYLTRANSFERASE"/>
    <property type="match status" value="1"/>
</dbReference>
<dbReference type="RefSeq" id="WP_130256103.1">
    <property type="nucleotide sequence ID" value="NZ_PPSX01000050.1"/>
</dbReference>
<accession>A0A4Q7ILF3</accession>
<dbReference type="EMBL" id="PPSX01000050">
    <property type="protein sequence ID" value="RZQ52551.1"/>
    <property type="molecule type" value="Genomic_DNA"/>
</dbReference>
<evidence type="ECO:0000313" key="1">
    <source>
        <dbReference type="EMBL" id="RZQ52551.1"/>
    </source>
</evidence>
<protein>
    <recommendedName>
        <fullName evidence="3">Spore coat protein</fullName>
    </recommendedName>
</protein>
<sequence>MKVNAFIQARMSSSRLPGKVLTNIVDKPMLQHIVERLKNAKMINEVVVLTSNEHSDDAISTFCDSHHIACFRGSLNDVLNRFYMASQIYPADHIVRITADCPLVDSELVDDIVAKHLAAKADFTSNCHPAMYPDGLDVEVMKASALHSAQSQADTAHQREHVTPFLFTHQEQFLCVNYDAPTELPLLRLTVDHPEDLTLIKKIYSVLYPLDTNFNLQKTLNLLAENPTWLDDNKQFSRNEATQV</sequence>
<dbReference type="InterPro" id="IPR003329">
    <property type="entry name" value="Cytidylyl_trans"/>
</dbReference>
<dbReference type="PANTHER" id="PTHR42866:SF1">
    <property type="entry name" value="SPORE COAT POLYSACCHARIDE BIOSYNTHESIS PROTEIN SPSF"/>
    <property type="match status" value="1"/>
</dbReference>